<evidence type="ECO:0000256" key="4">
    <source>
        <dbReference type="ARBA" id="ARBA00023136"/>
    </source>
</evidence>
<keyword evidence="8" id="KW-1185">Reference proteome</keyword>
<keyword evidence="2 5" id="KW-0812">Transmembrane</keyword>
<gene>
    <name evidence="7" type="ORF">FHS59_000115</name>
</gene>
<feature type="transmembrane region" description="Helical" evidence="5">
    <location>
        <begin position="114"/>
        <end position="131"/>
    </location>
</feature>
<dbReference type="GO" id="GO:0030416">
    <property type="term" value="P:methylamine metabolic process"/>
    <property type="evidence" value="ECO:0007669"/>
    <property type="project" value="InterPro"/>
</dbReference>
<evidence type="ECO:0000256" key="1">
    <source>
        <dbReference type="ARBA" id="ARBA00004141"/>
    </source>
</evidence>
<dbReference type="RefSeq" id="WP_184492482.1">
    <property type="nucleotide sequence ID" value="NZ_JACIJO010000001.1"/>
</dbReference>
<organism evidence="7 8">
    <name type="scientific">Algoriphagus iocasae</name>
    <dbReference type="NCBI Taxonomy" id="1836499"/>
    <lineage>
        <taxon>Bacteria</taxon>
        <taxon>Pseudomonadati</taxon>
        <taxon>Bacteroidota</taxon>
        <taxon>Cytophagia</taxon>
        <taxon>Cytophagales</taxon>
        <taxon>Cyclobacteriaceae</taxon>
        <taxon>Algoriphagus</taxon>
    </lineage>
</organism>
<evidence type="ECO:0000259" key="6">
    <source>
        <dbReference type="Pfam" id="PF07291"/>
    </source>
</evidence>
<feature type="domain" description="Methylamine utilisation protein MauE" evidence="6">
    <location>
        <begin position="3"/>
        <end position="129"/>
    </location>
</feature>
<proteinExistence type="predicted"/>
<feature type="transmembrane region" description="Helical" evidence="5">
    <location>
        <begin position="40"/>
        <end position="63"/>
    </location>
</feature>
<dbReference type="AlphaFoldDB" id="A0A841MB19"/>
<evidence type="ECO:0000313" key="8">
    <source>
        <dbReference type="Proteomes" id="UP000588604"/>
    </source>
</evidence>
<dbReference type="Proteomes" id="UP000588604">
    <property type="component" value="Unassembled WGS sequence"/>
</dbReference>
<evidence type="ECO:0000256" key="3">
    <source>
        <dbReference type="ARBA" id="ARBA00022989"/>
    </source>
</evidence>
<dbReference type="EMBL" id="JACIJO010000001">
    <property type="protein sequence ID" value="MBB6324500.1"/>
    <property type="molecule type" value="Genomic_DNA"/>
</dbReference>
<sequence>MKTILTQIIASAYILLWLFAGVTKLADHESFYLQLQRAPYISWAAMGLSWVLPLVMLGLAVILANRKTRFIGLGLSVVLLGLISVYIVMVLLFSDSIPCTCGGLRKNLNWNDHIKLNSAFLIAGLLVLWYRKRSIIKTHSKVLQDEESGEAENLSTE</sequence>
<keyword evidence="3 5" id="KW-1133">Transmembrane helix</keyword>
<dbReference type="Pfam" id="PF07291">
    <property type="entry name" value="MauE"/>
    <property type="match status" value="1"/>
</dbReference>
<accession>A0A841MB19</accession>
<evidence type="ECO:0000313" key="7">
    <source>
        <dbReference type="EMBL" id="MBB6324500.1"/>
    </source>
</evidence>
<dbReference type="GO" id="GO:0016020">
    <property type="term" value="C:membrane"/>
    <property type="evidence" value="ECO:0007669"/>
    <property type="project" value="UniProtKB-SubCell"/>
</dbReference>
<protein>
    <recommendedName>
        <fullName evidence="6">Methylamine utilisation protein MauE domain-containing protein</fullName>
    </recommendedName>
</protein>
<evidence type="ECO:0000256" key="2">
    <source>
        <dbReference type="ARBA" id="ARBA00022692"/>
    </source>
</evidence>
<dbReference type="InterPro" id="IPR009908">
    <property type="entry name" value="Methylamine_util_MauE"/>
</dbReference>
<evidence type="ECO:0000256" key="5">
    <source>
        <dbReference type="SAM" id="Phobius"/>
    </source>
</evidence>
<name>A0A841MB19_9BACT</name>
<reference evidence="7 8" key="1">
    <citation type="submission" date="2020-08" db="EMBL/GenBank/DDBJ databases">
        <title>Genomic Encyclopedia of Type Strains, Phase IV (KMG-IV): sequencing the most valuable type-strain genomes for metagenomic binning, comparative biology and taxonomic classification.</title>
        <authorList>
            <person name="Goeker M."/>
        </authorList>
    </citation>
    <scope>NUCLEOTIDE SEQUENCE [LARGE SCALE GENOMIC DNA]</scope>
    <source>
        <strain evidence="7 8">DSM 102044</strain>
    </source>
</reference>
<feature type="transmembrane region" description="Helical" evidence="5">
    <location>
        <begin position="70"/>
        <end position="94"/>
    </location>
</feature>
<comment type="caution">
    <text evidence="7">The sequence shown here is derived from an EMBL/GenBank/DDBJ whole genome shotgun (WGS) entry which is preliminary data.</text>
</comment>
<comment type="subcellular location">
    <subcellularLocation>
        <location evidence="1">Membrane</location>
        <topology evidence="1">Multi-pass membrane protein</topology>
    </subcellularLocation>
</comment>
<keyword evidence="4 5" id="KW-0472">Membrane</keyword>